<keyword evidence="4" id="KW-1185">Reference proteome</keyword>
<dbReference type="HOGENOM" id="CLU_070070_2_0_4"/>
<dbReference type="OrthoDB" id="7675395at2"/>
<protein>
    <recommendedName>
        <fullName evidence="2">SMP-30/Gluconolactonase/LRE-like region domain-containing protein</fullName>
    </recommendedName>
</protein>
<feature type="signal peptide" evidence="1">
    <location>
        <begin position="1"/>
        <end position="19"/>
    </location>
</feature>
<dbReference type="InterPro" id="IPR013658">
    <property type="entry name" value="SGL"/>
</dbReference>
<dbReference type="InterPro" id="IPR011042">
    <property type="entry name" value="6-blade_b-propeller_TolB-like"/>
</dbReference>
<dbReference type="Gene3D" id="2.120.10.30">
    <property type="entry name" value="TolB, C-terminal domain"/>
    <property type="match status" value="1"/>
</dbReference>
<feature type="domain" description="SMP-30/Gluconolactonase/LRE-like region" evidence="2">
    <location>
        <begin position="153"/>
        <end position="278"/>
    </location>
</feature>
<dbReference type="EMBL" id="CP001672">
    <property type="protein sequence ID" value="ACT47583.1"/>
    <property type="molecule type" value="Genomic_DNA"/>
</dbReference>
<dbReference type="AlphaFoldDB" id="C6WUI4"/>
<dbReference type="PROSITE" id="PS51257">
    <property type="entry name" value="PROKAR_LIPOPROTEIN"/>
    <property type="match status" value="1"/>
</dbReference>
<dbReference type="Proteomes" id="UP000002742">
    <property type="component" value="Chromosome"/>
</dbReference>
<sequence length="328" mass="35124">MLKQYIKLSALVMAGILMAGCQSTKAITTMSYTTKKITGLKTPESVVQAKDGRIFISEINEFGKDGDGRISVVDTLGNISVFANGLDDPKGLAIIGDYLYVADKTKILKISIKQATTHNVSIKETKTVQVNIKETTPSASVFVPAEAFPNVPLFLNDLEADLKGNLYVSDSGDLFNTGKGGAIYKITPRGEVKLLIKDTQDARVKAPNGLLADDTGNNLIYVDFASGVLYSLNTATAALTDLAEGFGGGDGVVHHSSGVMFVSDWKNGKVFNVNLMGDVQLLKAGYQSAADIAITKDERYLIVPDMKAGELDFIPLDHAKPAATSHHY</sequence>
<gene>
    <name evidence="3" type="ordered locus">Mmol_0673</name>
</gene>
<accession>C6WUI4</accession>
<dbReference type="RefSeq" id="WP_015831620.1">
    <property type="nucleotide sequence ID" value="NC_012968.1"/>
</dbReference>
<feature type="chain" id="PRO_5002973005" description="SMP-30/Gluconolactonase/LRE-like region domain-containing protein" evidence="1">
    <location>
        <begin position="20"/>
        <end position="328"/>
    </location>
</feature>
<keyword evidence="1" id="KW-0732">Signal</keyword>
<dbReference type="eggNOG" id="COG3386">
    <property type="taxonomic scope" value="Bacteria"/>
</dbReference>
<dbReference type="SUPFAM" id="SSF63829">
    <property type="entry name" value="Calcium-dependent phosphotriesterase"/>
    <property type="match status" value="1"/>
</dbReference>
<dbReference type="Pfam" id="PF08450">
    <property type="entry name" value="SGL"/>
    <property type="match status" value="1"/>
</dbReference>
<reference evidence="4" key="1">
    <citation type="submission" date="2009-07" db="EMBL/GenBank/DDBJ databases">
        <title>Complete sequence of Methylotenera mobilis JLW8.</title>
        <authorList>
            <consortium name="US DOE Joint Genome Institute"/>
            <person name="Lucas S."/>
            <person name="Copeland A."/>
            <person name="Lapidus A."/>
            <person name="Glavina del Rio T."/>
            <person name="Tice H."/>
            <person name="Bruce D."/>
            <person name="Goodwin L."/>
            <person name="Pitluck S."/>
            <person name="LaButti K.M."/>
            <person name="Clum A."/>
            <person name="Larimer F."/>
            <person name="Land M."/>
            <person name="Hauser L."/>
            <person name="Kyrpides N."/>
            <person name="Mikhailova N."/>
            <person name="Kayluzhnaya M."/>
            <person name="Chistoserdova L."/>
        </authorList>
    </citation>
    <scope>NUCLEOTIDE SEQUENCE [LARGE SCALE GENOMIC DNA]</scope>
    <source>
        <strain evidence="4">JLW8 / ATCC BAA-1282 / DSM 17540</strain>
    </source>
</reference>
<organism evidence="3 4">
    <name type="scientific">Methylotenera mobilis (strain JLW8 / ATCC BAA-1282 / DSM 17540)</name>
    <dbReference type="NCBI Taxonomy" id="583345"/>
    <lineage>
        <taxon>Bacteria</taxon>
        <taxon>Pseudomonadati</taxon>
        <taxon>Pseudomonadota</taxon>
        <taxon>Betaproteobacteria</taxon>
        <taxon>Nitrosomonadales</taxon>
        <taxon>Methylophilaceae</taxon>
        <taxon>Methylotenera</taxon>
    </lineage>
</organism>
<reference evidence="3 4" key="2">
    <citation type="journal article" date="2011" name="J. Bacteriol.">
        <title>Genomes of three methylotrophs from a single niche uncover genetic and metabolic divergence of Methylophilaceae.</title>
        <authorList>
            <person name="Lapidus A."/>
            <person name="Clum A."/>
            <person name="Labutti K."/>
            <person name="Kaluzhnaya M.G."/>
            <person name="Lim S."/>
            <person name="Beck D.A."/>
            <person name="Glavina Del Rio T."/>
            <person name="Nolan M."/>
            <person name="Mavromatis K."/>
            <person name="Huntemann M."/>
            <person name="Lucas S."/>
            <person name="Lidstrom M.E."/>
            <person name="Ivanova N."/>
            <person name="Chistoserdova L."/>
        </authorList>
    </citation>
    <scope>NUCLEOTIDE SEQUENCE [LARGE SCALE GENOMIC DNA]</scope>
    <source>
        <strain evidence="4">JLW8 / ATCC BAA-1282 / DSM 17540</strain>
    </source>
</reference>
<proteinExistence type="predicted"/>
<dbReference type="STRING" id="583345.Mmol_0673"/>
<evidence type="ECO:0000256" key="1">
    <source>
        <dbReference type="SAM" id="SignalP"/>
    </source>
</evidence>
<evidence type="ECO:0000313" key="4">
    <source>
        <dbReference type="Proteomes" id="UP000002742"/>
    </source>
</evidence>
<evidence type="ECO:0000313" key="3">
    <source>
        <dbReference type="EMBL" id="ACT47583.1"/>
    </source>
</evidence>
<evidence type="ECO:0000259" key="2">
    <source>
        <dbReference type="Pfam" id="PF08450"/>
    </source>
</evidence>
<name>C6WUI4_METML</name>
<dbReference type="KEGG" id="mmb:Mmol_0673"/>